<dbReference type="InterPro" id="IPR001820">
    <property type="entry name" value="TIMP"/>
</dbReference>
<dbReference type="PANTHER" id="PTHR11844:SF25">
    <property type="entry name" value="NTR DOMAIN-CONTAINING PROTEIN"/>
    <property type="match status" value="1"/>
</dbReference>
<dbReference type="AlphaFoldDB" id="A0A1I8AU71"/>
<feature type="binding site" evidence="4">
    <location>
        <position position="17"/>
    </location>
    <ligand>
        <name>Zn(2+)</name>
        <dbReference type="ChEBI" id="CHEBI:29105"/>
        <note>ligand shared with metalloproteinase partner</note>
    </ligand>
</feature>
<dbReference type="GO" id="GO:0051045">
    <property type="term" value="P:negative regulation of membrane protein ectodomain proteolysis"/>
    <property type="evidence" value="ECO:0007669"/>
    <property type="project" value="TreeGrafter"/>
</dbReference>
<dbReference type="PROSITE" id="PS51257">
    <property type="entry name" value="PROKAR_LIPOPROTEIN"/>
    <property type="match status" value="1"/>
</dbReference>
<reference evidence="9" key="1">
    <citation type="submission" date="2016-11" db="UniProtKB">
        <authorList>
            <consortium name="WormBaseParasite"/>
        </authorList>
    </citation>
    <scope>IDENTIFICATION</scope>
</reference>
<keyword evidence="8" id="KW-1185">Reference proteome</keyword>
<name>A0A1I8AU71_9BILA</name>
<dbReference type="GO" id="GO:0046872">
    <property type="term" value="F:metal ion binding"/>
    <property type="evidence" value="ECO:0007669"/>
    <property type="project" value="UniProtKB-KW"/>
</dbReference>
<evidence type="ECO:0000256" key="4">
    <source>
        <dbReference type="PIRSR" id="PIRSR601820-1"/>
    </source>
</evidence>
<comment type="subcellular location">
    <subcellularLocation>
        <location evidence="1">Secreted</location>
    </subcellularLocation>
</comment>
<dbReference type="InterPro" id="IPR001134">
    <property type="entry name" value="Netrin_domain"/>
</dbReference>
<organism evidence="8 9">
    <name type="scientific">Steinernema glaseri</name>
    <dbReference type="NCBI Taxonomy" id="37863"/>
    <lineage>
        <taxon>Eukaryota</taxon>
        <taxon>Metazoa</taxon>
        <taxon>Ecdysozoa</taxon>
        <taxon>Nematoda</taxon>
        <taxon>Chromadorea</taxon>
        <taxon>Rhabditida</taxon>
        <taxon>Tylenchina</taxon>
        <taxon>Panagrolaimomorpha</taxon>
        <taxon>Strongyloidoidea</taxon>
        <taxon>Steinernematidae</taxon>
        <taxon>Steinernema</taxon>
    </lineage>
</organism>
<protein>
    <submittedName>
        <fullName evidence="9">NTR domain-containing protein</fullName>
    </submittedName>
</protein>
<dbReference type="GO" id="GO:0005615">
    <property type="term" value="C:extracellular space"/>
    <property type="evidence" value="ECO:0007669"/>
    <property type="project" value="TreeGrafter"/>
</dbReference>
<evidence type="ECO:0000259" key="7">
    <source>
        <dbReference type="PROSITE" id="PS50189"/>
    </source>
</evidence>
<feature type="disulfide bond" evidence="5">
    <location>
        <begin position="19"/>
        <end position="114"/>
    </location>
</feature>
<dbReference type="InterPro" id="IPR008993">
    <property type="entry name" value="TIMP-like_OB-fold"/>
</dbReference>
<dbReference type="Pfam" id="PF00965">
    <property type="entry name" value="TIMP"/>
    <property type="match status" value="1"/>
</dbReference>
<proteinExistence type="predicted"/>
<feature type="chain" id="PRO_5009315088" evidence="6">
    <location>
        <begin position="17"/>
        <end position="144"/>
    </location>
</feature>
<evidence type="ECO:0000313" key="8">
    <source>
        <dbReference type="Proteomes" id="UP000095287"/>
    </source>
</evidence>
<keyword evidence="2" id="KW-0964">Secreted</keyword>
<dbReference type="GO" id="GO:0031012">
    <property type="term" value="C:extracellular matrix"/>
    <property type="evidence" value="ECO:0007669"/>
    <property type="project" value="TreeGrafter"/>
</dbReference>
<dbReference type="PANTHER" id="PTHR11844">
    <property type="entry name" value="METALLOPROTEASE INHIBITOR"/>
    <property type="match status" value="1"/>
</dbReference>
<evidence type="ECO:0000313" key="9">
    <source>
        <dbReference type="WBParaSite" id="L893_g9531.t1"/>
    </source>
</evidence>
<keyword evidence="4" id="KW-0479">Metal-binding</keyword>
<dbReference type="GO" id="GO:0002020">
    <property type="term" value="F:protease binding"/>
    <property type="evidence" value="ECO:0007669"/>
    <property type="project" value="TreeGrafter"/>
</dbReference>
<sequence length="144" mass="15582">MFRLLILTVLVGVAFGCSCGPDSPSDKQRFCGSDFVGHFKVLKRTSHPAELSLLYTVEVIDVFKSANSHPKKGEVVEIKTRANSAMCGVDWLAVGSEYLLNGSGFGNSLNLGYCSIFRPSLWSQVTDGVKETLKNGGFEPCADL</sequence>
<feature type="domain" description="NTR" evidence="7">
    <location>
        <begin position="17"/>
        <end position="141"/>
    </location>
</feature>
<dbReference type="Proteomes" id="UP000095287">
    <property type="component" value="Unplaced"/>
</dbReference>
<evidence type="ECO:0000256" key="1">
    <source>
        <dbReference type="ARBA" id="ARBA00004613"/>
    </source>
</evidence>
<keyword evidence="3 5" id="KW-1015">Disulfide bond</keyword>
<dbReference type="WBParaSite" id="L893_g9531.t1">
    <property type="protein sequence ID" value="L893_g9531.t1"/>
    <property type="gene ID" value="L893_g9531"/>
</dbReference>
<evidence type="ECO:0000256" key="2">
    <source>
        <dbReference type="ARBA" id="ARBA00022525"/>
    </source>
</evidence>
<accession>A0A1I8AU71</accession>
<feature type="signal peptide" evidence="6">
    <location>
        <begin position="1"/>
        <end position="16"/>
    </location>
</feature>
<dbReference type="PROSITE" id="PS50189">
    <property type="entry name" value="NTR"/>
    <property type="match status" value="1"/>
</dbReference>
<evidence type="ECO:0000256" key="5">
    <source>
        <dbReference type="PIRSR" id="PIRSR601820-3"/>
    </source>
</evidence>
<evidence type="ECO:0000256" key="3">
    <source>
        <dbReference type="ARBA" id="ARBA00023157"/>
    </source>
</evidence>
<dbReference type="Gene3D" id="2.40.50.120">
    <property type="match status" value="1"/>
</dbReference>
<keyword evidence="6" id="KW-0732">Signal</keyword>
<dbReference type="SUPFAM" id="SSF50242">
    <property type="entry name" value="TIMP-like"/>
    <property type="match status" value="1"/>
</dbReference>
<feature type="disulfide bond" evidence="5">
    <location>
        <begin position="17"/>
        <end position="87"/>
    </location>
</feature>
<evidence type="ECO:0000256" key="6">
    <source>
        <dbReference type="SAM" id="SignalP"/>
    </source>
</evidence>
<dbReference type="GO" id="GO:0008191">
    <property type="term" value="F:metalloendopeptidase inhibitor activity"/>
    <property type="evidence" value="ECO:0007669"/>
    <property type="project" value="InterPro"/>
</dbReference>
<keyword evidence="4" id="KW-0862">Zinc</keyword>